<evidence type="ECO:0000256" key="5">
    <source>
        <dbReference type="ARBA" id="ARBA00022989"/>
    </source>
</evidence>
<sequence length="307" mass="34906">MEEHTMVLRVKKHMAKQYQLYLMILPAVIYFLIFHYGPMYGIQIAFKDFRPIDGITGSPWVGIKYFERFFKSYQFWRVLRNTLLLSVFQLAAGFPVPIIMALLLNQVKNMKFKKLVQTVTYAPHFISIVVLVGMLNVFLSPSTGLVNHVIRLFGGEAVYFIGKPEYFRTIFVASGIWQNAGWGTIIYLAALAGVGPELYEAAKVDGASKLQIIRHVDVPSIAPTIIILLIMNLGRIMNVGFQKAFLLQNPLNAETSEIIQTYMYKVGLLQMEFEYSTAVSLFNTLINVVLLLTANRIAKKFSENSLW</sequence>
<protein>
    <submittedName>
        <fullName evidence="9">Sugar ABC transporter permease</fullName>
    </submittedName>
</protein>
<dbReference type="AlphaFoldDB" id="A0A8J8SJA9"/>
<evidence type="ECO:0000256" key="6">
    <source>
        <dbReference type="ARBA" id="ARBA00023136"/>
    </source>
</evidence>
<feature type="transmembrane region" description="Helical" evidence="7">
    <location>
        <begin position="275"/>
        <end position="294"/>
    </location>
</feature>
<reference evidence="9" key="1">
    <citation type="submission" date="2020-07" db="EMBL/GenBank/DDBJ databases">
        <title>Vallitalea pronyensis genome.</title>
        <authorList>
            <person name="Postec A."/>
        </authorList>
    </citation>
    <scope>NUCLEOTIDE SEQUENCE</scope>
    <source>
        <strain evidence="9">FatNI3</strain>
    </source>
</reference>
<dbReference type="GO" id="GO:0005886">
    <property type="term" value="C:plasma membrane"/>
    <property type="evidence" value="ECO:0007669"/>
    <property type="project" value="UniProtKB-SubCell"/>
</dbReference>
<accession>A0A8J8SJA9</accession>
<dbReference type="EMBL" id="CP058649">
    <property type="protein sequence ID" value="QUI25378.1"/>
    <property type="molecule type" value="Genomic_DNA"/>
</dbReference>
<evidence type="ECO:0000259" key="8">
    <source>
        <dbReference type="PROSITE" id="PS50928"/>
    </source>
</evidence>
<evidence type="ECO:0000313" key="9">
    <source>
        <dbReference type="EMBL" id="QUI25378.1"/>
    </source>
</evidence>
<evidence type="ECO:0000256" key="2">
    <source>
        <dbReference type="ARBA" id="ARBA00022448"/>
    </source>
</evidence>
<dbReference type="Pfam" id="PF00528">
    <property type="entry name" value="BPD_transp_1"/>
    <property type="match status" value="1"/>
</dbReference>
<feature type="transmembrane region" description="Helical" evidence="7">
    <location>
        <begin position="125"/>
        <end position="150"/>
    </location>
</feature>
<dbReference type="Proteomes" id="UP000683246">
    <property type="component" value="Chromosome"/>
</dbReference>
<dbReference type="SUPFAM" id="SSF161098">
    <property type="entry name" value="MetI-like"/>
    <property type="match status" value="1"/>
</dbReference>
<dbReference type="InterPro" id="IPR000515">
    <property type="entry name" value="MetI-like"/>
</dbReference>
<feature type="domain" description="ABC transmembrane type-1" evidence="8">
    <location>
        <begin position="79"/>
        <end position="294"/>
    </location>
</feature>
<dbReference type="Gene3D" id="1.10.3720.10">
    <property type="entry name" value="MetI-like"/>
    <property type="match status" value="1"/>
</dbReference>
<feature type="transmembrane region" description="Helical" evidence="7">
    <location>
        <begin position="216"/>
        <end position="237"/>
    </location>
</feature>
<keyword evidence="2 7" id="KW-0813">Transport</keyword>
<dbReference type="KEGG" id="vpy:HZI73_25120"/>
<comment type="similarity">
    <text evidence="7">Belongs to the binding-protein-dependent transport system permease family.</text>
</comment>
<keyword evidence="5 7" id="KW-1133">Transmembrane helix</keyword>
<keyword evidence="10" id="KW-1185">Reference proteome</keyword>
<dbReference type="PANTHER" id="PTHR43227">
    <property type="entry name" value="BLL4140 PROTEIN"/>
    <property type="match status" value="1"/>
</dbReference>
<dbReference type="PANTHER" id="PTHR43227:SF11">
    <property type="entry name" value="BLL4140 PROTEIN"/>
    <property type="match status" value="1"/>
</dbReference>
<feature type="transmembrane region" description="Helical" evidence="7">
    <location>
        <begin position="20"/>
        <end position="37"/>
    </location>
</feature>
<evidence type="ECO:0000256" key="1">
    <source>
        <dbReference type="ARBA" id="ARBA00004651"/>
    </source>
</evidence>
<dbReference type="GO" id="GO:0055085">
    <property type="term" value="P:transmembrane transport"/>
    <property type="evidence" value="ECO:0007669"/>
    <property type="project" value="InterPro"/>
</dbReference>
<name>A0A8J8SJA9_9FIRM</name>
<keyword evidence="3" id="KW-1003">Cell membrane</keyword>
<keyword evidence="6 7" id="KW-0472">Membrane</keyword>
<organism evidence="9 10">
    <name type="scientific">Vallitalea pronyensis</name>
    <dbReference type="NCBI Taxonomy" id="1348613"/>
    <lineage>
        <taxon>Bacteria</taxon>
        <taxon>Bacillati</taxon>
        <taxon>Bacillota</taxon>
        <taxon>Clostridia</taxon>
        <taxon>Lachnospirales</taxon>
        <taxon>Vallitaleaceae</taxon>
        <taxon>Vallitalea</taxon>
    </lineage>
</organism>
<proteinExistence type="inferred from homology"/>
<comment type="subcellular location">
    <subcellularLocation>
        <location evidence="1 7">Cell membrane</location>
        <topology evidence="1 7">Multi-pass membrane protein</topology>
    </subcellularLocation>
</comment>
<evidence type="ECO:0000256" key="7">
    <source>
        <dbReference type="RuleBase" id="RU363032"/>
    </source>
</evidence>
<dbReference type="InterPro" id="IPR050809">
    <property type="entry name" value="UgpAE/MalFG_permease"/>
</dbReference>
<feature type="transmembrane region" description="Helical" evidence="7">
    <location>
        <begin position="83"/>
        <end position="104"/>
    </location>
</feature>
<evidence type="ECO:0000313" key="10">
    <source>
        <dbReference type="Proteomes" id="UP000683246"/>
    </source>
</evidence>
<gene>
    <name evidence="9" type="ORF">HZI73_25120</name>
</gene>
<evidence type="ECO:0000256" key="3">
    <source>
        <dbReference type="ARBA" id="ARBA00022475"/>
    </source>
</evidence>
<dbReference type="PROSITE" id="PS50928">
    <property type="entry name" value="ABC_TM1"/>
    <property type="match status" value="1"/>
</dbReference>
<keyword evidence="4 7" id="KW-0812">Transmembrane</keyword>
<feature type="transmembrane region" description="Helical" evidence="7">
    <location>
        <begin position="170"/>
        <end position="195"/>
    </location>
</feature>
<evidence type="ECO:0000256" key="4">
    <source>
        <dbReference type="ARBA" id="ARBA00022692"/>
    </source>
</evidence>
<dbReference type="CDD" id="cd06261">
    <property type="entry name" value="TM_PBP2"/>
    <property type="match status" value="1"/>
</dbReference>
<dbReference type="InterPro" id="IPR035906">
    <property type="entry name" value="MetI-like_sf"/>
</dbReference>